<accession>U5D0V4</accession>
<name>U5D0V4_AMBTC</name>
<feature type="region of interest" description="Disordered" evidence="1">
    <location>
        <begin position="81"/>
        <end position="147"/>
    </location>
</feature>
<reference evidence="3" key="1">
    <citation type="journal article" date="2013" name="Science">
        <title>The Amborella genome and the evolution of flowering plants.</title>
        <authorList>
            <consortium name="Amborella Genome Project"/>
        </authorList>
    </citation>
    <scope>NUCLEOTIDE SEQUENCE [LARGE SCALE GENOMIC DNA]</scope>
</reference>
<feature type="compositionally biased region" description="Basic and acidic residues" evidence="1">
    <location>
        <begin position="81"/>
        <end position="97"/>
    </location>
</feature>
<protein>
    <submittedName>
        <fullName evidence="2">Uncharacterized protein</fullName>
    </submittedName>
</protein>
<evidence type="ECO:0000256" key="1">
    <source>
        <dbReference type="SAM" id="MobiDB-lite"/>
    </source>
</evidence>
<dbReference type="HOGENOM" id="CLU_1772840_0_0_1"/>
<feature type="compositionally biased region" description="Basic and acidic residues" evidence="1">
    <location>
        <begin position="106"/>
        <end position="125"/>
    </location>
</feature>
<proteinExistence type="predicted"/>
<gene>
    <name evidence="2" type="ORF">AMTR_s00030p00104460</name>
</gene>
<evidence type="ECO:0000313" key="3">
    <source>
        <dbReference type="Proteomes" id="UP000017836"/>
    </source>
</evidence>
<sequence length="147" mass="16631">ADDTQPLNYVHVPLDVPAILPTALAYHTREMSDADHTREMVDAYKVELSKIGKMVDDMGMDCDIPIGVFFEEVKARKKEGVAKDIEALPKDDSDKGKSPVKKNVKFRKEMQSPEKKKESSKKIYYESRSSSRLASMGIIKTKAPRRE</sequence>
<dbReference type="Proteomes" id="UP000017836">
    <property type="component" value="Unassembled WGS sequence"/>
</dbReference>
<keyword evidence="3" id="KW-1185">Reference proteome</keyword>
<feature type="non-terminal residue" evidence="2">
    <location>
        <position position="1"/>
    </location>
</feature>
<organism evidence="2 3">
    <name type="scientific">Amborella trichopoda</name>
    <dbReference type="NCBI Taxonomy" id="13333"/>
    <lineage>
        <taxon>Eukaryota</taxon>
        <taxon>Viridiplantae</taxon>
        <taxon>Streptophyta</taxon>
        <taxon>Embryophyta</taxon>
        <taxon>Tracheophyta</taxon>
        <taxon>Spermatophyta</taxon>
        <taxon>Magnoliopsida</taxon>
        <taxon>Amborellales</taxon>
        <taxon>Amborellaceae</taxon>
        <taxon>Amborella</taxon>
    </lineage>
</organism>
<dbReference type="EMBL" id="KI392485">
    <property type="protein sequence ID" value="ERN16034.1"/>
    <property type="molecule type" value="Genomic_DNA"/>
</dbReference>
<dbReference type="AlphaFoldDB" id="U5D0V4"/>
<evidence type="ECO:0000313" key="2">
    <source>
        <dbReference type="EMBL" id="ERN16034.1"/>
    </source>
</evidence>